<dbReference type="Proteomes" id="UP000738349">
    <property type="component" value="Unassembled WGS sequence"/>
</dbReference>
<organism evidence="1 2">
    <name type="scientific">Dactylonectria macrodidyma</name>
    <dbReference type="NCBI Taxonomy" id="307937"/>
    <lineage>
        <taxon>Eukaryota</taxon>
        <taxon>Fungi</taxon>
        <taxon>Dikarya</taxon>
        <taxon>Ascomycota</taxon>
        <taxon>Pezizomycotina</taxon>
        <taxon>Sordariomycetes</taxon>
        <taxon>Hypocreomycetidae</taxon>
        <taxon>Hypocreales</taxon>
        <taxon>Nectriaceae</taxon>
        <taxon>Dactylonectria</taxon>
    </lineage>
</organism>
<evidence type="ECO:0008006" key="3">
    <source>
        <dbReference type="Google" id="ProtNLM"/>
    </source>
</evidence>
<reference evidence="1" key="1">
    <citation type="journal article" date="2021" name="Nat. Commun.">
        <title>Genetic determinants of endophytism in the Arabidopsis root mycobiome.</title>
        <authorList>
            <person name="Mesny F."/>
            <person name="Miyauchi S."/>
            <person name="Thiergart T."/>
            <person name="Pickel B."/>
            <person name="Atanasova L."/>
            <person name="Karlsson M."/>
            <person name="Huettel B."/>
            <person name="Barry K.W."/>
            <person name="Haridas S."/>
            <person name="Chen C."/>
            <person name="Bauer D."/>
            <person name="Andreopoulos W."/>
            <person name="Pangilinan J."/>
            <person name="LaButti K."/>
            <person name="Riley R."/>
            <person name="Lipzen A."/>
            <person name="Clum A."/>
            <person name="Drula E."/>
            <person name="Henrissat B."/>
            <person name="Kohler A."/>
            <person name="Grigoriev I.V."/>
            <person name="Martin F.M."/>
            <person name="Hacquard S."/>
        </authorList>
    </citation>
    <scope>NUCLEOTIDE SEQUENCE</scope>
    <source>
        <strain evidence="1">MPI-CAGE-AT-0147</strain>
    </source>
</reference>
<evidence type="ECO:0000313" key="2">
    <source>
        <dbReference type="Proteomes" id="UP000738349"/>
    </source>
</evidence>
<sequence length="243" mass="28075">MSVDTLLLQRSQIGLFRTLLYEMLKGQPELIPGVFPEGWERQSHLAANDLGIPPKDWSSLGQLQAAFRNLIQLAGPHLRFCVFIDGLDEYAGNAEDVAEYIEELADVWEYTKFCVSSRPWPVFASIFEDSPGLRVRDLTVDDIRLFVHDRFTAHRSTRRLFQYEAQKAQSLAREITQRAAGMFLWVYLVVKSLISDVRDGTDMSSLYCRLCSLPVDLEHLYSHILEQINEDYKEESSRIFQMF</sequence>
<comment type="caution">
    <text evidence="1">The sequence shown here is derived from an EMBL/GenBank/DDBJ whole genome shotgun (WGS) entry which is preliminary data.</text>
</comment>
<evidence type="ECO:0000313" key="1">
    <source>
        <dbReference type="EMBL" id="KAH7146008.1"/>
    </source>
</evidence>
<proteinExistence type="predicted"/>
<dbReference type="OrthoDB" id="443402at2759"/>
<dbReference type="PANTHER" id="PTHR10039:SF5">
    <property type="entry name" value="NACHT DOMAIN-CONTAINING PROTEIN"/>
    <property type="match status" value="1"/>
</dbReference>
<gene>
    <name evidence="1" type="ORF">EDB81DRAFT_651408</name>
</gene>
<dbReference type="EMBL" id="JAGMUV010000008">
    <property type="protein sequence ID" value="KAH7146008.1"/>
    <property type="molecule type" value="Genomic_DNA"/>
</dbReference>
<accession>A0A9P9EWP1</accession>
<name>A0A9P9EWP1_9HYPO</name>
<dbReference type="AlphaFoldDB" id="A0A9P9EWP1"/>
<keyword evidence="2" id="KW-1185">Reference proteome</keyword>
<dbReference type="PANTHER" id="PTHR10039">
    <property type="entry name" value="AMELOGENIN"/>
    <property type="match status" value="1"/>
</dbReference>
<protein>
    <recommendedName>
        <fullName evidence="3">NACHT domain-containing protein</fullName>
    </recommendedName>
</protein>